<dbReference type="Proteomes" id="UP000602532">
    <property type="component" value="Unassembled WGS sequence"/>
</dbReference>
<accession>A0ABR8WYJ7</accession>
<dbReference type="GO" id="GO:0008233">
    <property type="term" value="F:peptidase activity"/>
    <property type="evidence" value="ECO:0007669"/>
    <property type="project" value="UniProtKB-KW"/>
</dbReference>
<comment type="cofactor">
    <cofactor evidence="1">
        <name>Zn(2+)</name>
        <dbReference type="ChEBI" id="CHEBI:29105"/>
    </cofactor>
</comment>
<dbReference type="PANTHER" id="PTHR42837:SF2">
    <property type="entry name" value="MEMBRANE METALLOPROTEASE ARASP2, CHLOROPLASTIC-RELATED"/>
    <property type="match status" value="1"/>
</dbReference>
<evidence type="ECO:0000256" key="1">
    <source>
        <dbReference type="ARBA" id="ARBA00001947"/>
    </source>
</evidence>
<organism evidence="13 14">
    <name type="scientific">Microbacterium gallinarum</name>
    <dbReference type="NCBI Taxonomy" id="2762209"/>
    <lineage>
        <taxon>Bacteria</taxon>
        <taxon>Bacillati</taxon>
        <taxon>Actinomycetota</taxon>
        <taxon>Actinomycetes</taxon>
        <taxon>Micrococcales</taxon>
        <taxon>Microbacteriaceae</taxon>
        <taxon>Microbacterium</taxon>
    </lineage>
</organism>
<dbReference type="InterPro" id="IPR004387">
    <property type="entry name" value="Pept_M50_Zn"/>
</dbReference>
<comment type="subcellular location">
    <subcellularLocation>
        <location evidence="2">Membrane</location>
        <topology evidence="2">Multi-pass membrane protein</topology>
    </subcellularLocation>
</comment>
<evidence type="ECO:0000256" key="11">
    <source>
        <dbReference type="SAM" id="Phobius"/>
    </source>
</evidence>
<keyword evidence="10 11" id="KW-0472">Membrane</keyword>
<dbReference type="GO" id="GO:0006508">
    <property type="term" value="P:proteolysis"/>
    <property type="evidence" value="ECO:0007669"/>
    <property type="project" value="UniProtKB-KW"/>
</dbReference>
<feature type="transmembrane region" description="Helical" evidence="11">
    <location>
        <begin position="6"/>
        <end position="24"/>
    </location>
</feature>
<dbReference type="CDD" id="cd06163">
    <property type="entry name" value="S2P-M50_PDZ_RseP-like"/>
    <property type="match status" value="1"/>
</dbReference>
<comment type="similarity">
    <text evidence="3">Belongs to the peptidase M50B family.</text>
</comment>
<feature type="transmembrane region" description="Helical" evidence="11">
    <location>
        <begin position="134"/>
        <end position="161"/>
    </location>
</feature>
<dbReference type="CDD" id="cd23081">
    <property type="entry name" value="cpPDZ_EcRseP-like"/>
    <property type="match status" value="1"/>
</dbReference>
<evidence type="ECO:0000256" key="5">
    <source>
        <dbReference type="ARBA" id="ARBA00022692"/>
    </source>
</evidence>
<evidence type="ECO:0000259" key="12">
    <source>
        <dbReference type="SMART" id="SM00228"/>
    </source>
</evidence>
<dbReference type="InterPro" id="IPR001478">
    <property type="entry name" value="PDZ"/>
</dbReference>
<keyword evidence="9" id="KW-0482">Metalloprotease</keyword>
<dbReference type="EMBL" id="JACSPM010000001">
    <property type="protein sequence ID" value="MBD8022080.1"/>
    <property type="molecule type" value="Genomic_DNA"/>
</dbReference>
<evidence type="ECO:0000313" key="14">
    <source>
        <dbReference type="Proteomes" id="UP000602532"/>
    </source>
</evidence>
<evidence type="ECO:0000256" key="9">
    <source>
        <dbReference type="ARBA" id="ARBA00023049"/>
    </source>
</evidence>
<name>A0ABR8WYJ7_9MICO</name>
<keyword evidence="5 11" id="KW-0812">Transmembrane</keyword>
<reference evidence="13 14" key="1">
    <citation type="submission" date="2020-08" db="EMBL/GenBank/DDBJ databases">
        <title>A Genomic Blueprint of the Chicken Gut Microbiome.</title>
        <authorList>
            <person name="Gilroy R."/>
            <person name="Ravi A."/>
            <person name="Getino M."/>
            <person name="Pursley I."/>
            <person name="Horton D.L."/>
            <person name="Alikhan N.-F."/>
            <person name="Baker D."/>
            <person name="Gharbi K."/>
            <person name="Hall N."/>
            <person name="Watson M."/>
            <person name="Adriaenssens E.M."/>
            <person name="Foster-Nyarko E."/>
            <person name="Jarju S."/>
            <person name="Secka A."/>
            <person name="Antonio M."/>
            <person name="Oren A."/>
            <person name="Chaudhuri R."/>
            <person name="La Ragione R.M."/>
            <person name="Hildebrand F."/>
            <person name="Pallen M.J."/>
        </authorList>
    </citation>
    <scope>NUCLEOTIDE SEQUENCE [LARGE SCALE GENOMIC DNA]</scope>
    <source>
        <strain evidence="13 14">Sa1CUA4</strain>
    </source>
</reference>
<dbReference type="InterPro" id="IPR041489">
    <property type="entry name" value="PDZ_6"/>
</dbReference>
<evidence type="ECO:0000256" key="2">
    <source>
        <dbReference type="ARBA" id="ARBA00004141"/>
    </source>
</evidence>
<keyword evidence="14" id="KW-1185">Reference proteome</keyword>
<dbReference type="SUPFAM" id="SSF50156">
    <property type="entry name" value="PDZ domain-like"/>
    <property type="match status" value="1"/>
</dbReference>
<keyword evidence="8 11" id="KW-1133">Transmembrane helix</keyword>
<evidence type="ECO:0000256" key="10">
    <source>
        <dbReference type="ARBA" id="ARBA00023136"/>
    </source>
</evidence>
<keyword evidence="6" id="KW-0378">Hydrolase</keyword>
<evidence type="ECO:0000256" key="4">
    <source>
        <dbReference type="ARBA" id="ARBA00022670"/>
    </source>
</evidence>
<feature type="transmembrane region" description="Helical" evidence="11">
    <location>
        <begin position="417"/>
        <end position="438"/>
    </location>
</feature>
<sequence length="448" mass="47337">MEALAFVIGVVLMVVGLAVSIALHELGHLWPAKKFGVRVGQYMIGFGPTLWSRRIGETEYGVKAIPLGGYISMAGMYPPSPKQVSAAASGHRSGKAGGGFFATMVQDARAANDETLLSEDDDRVFYRLPVWKRVVIMLGGPVMNLLFAIVLFAILLSGIGIQTATTTVSSVSECVIPSESARTECEPTDPQAPAAAAGMQPGDVIVAVDDEPISTFAEAAALIQASPEQAISITVERDGETLTLPLTPVAVEQPVLDARGQPVVGEDGEPQTERVGLAGIRQEVDYLREPVWVAPQMAFERVGAVAGIIWQMPVKVWEAGSTLITGEERDPNGPLSIVGAGRLSGEVAAADAPVLNRVAGFLELLAAVNIALFVFNLIPLLPLDGGHIAVALWEGIKRVWAKVFHRPPPKPVDATKLVPVTFIVVVALIAMGAVLILTDIVNPVSLFG</sequence>
<dbReference type="RefSeq" id="WP_191763238.1">
    <property type="nucleotide sequence ID" value="NZ_JACSPM010000001.1"/>
</dbReference>
<dbReference type="Pfam" id="PF17820">
    <property type="entry name" value="PDZ_6"/>
    <property type="match status" value="1"/>
</dbReference>
<evidence type="ECO:0000256" key="7">
    <source>
        <dbReference type="ARBA" id="ARBA00022833"/>
    </source>
</evidence>
<evidence type="ECO:0000256" key="3">
    <source>
        <dbReference type="ARBA" id="ARBA00007931"/>
    </source>
</evidence>
<dbReference type="Gene3D" id="2.30.42.10">
    <property type="match status" value="1"/>
</dbReference>
<dbReference type="SMART" id="SM00228">
    <property type="entry name" value="PDZ"/>
    <property type="match status" value="1"/>
</dbReference>
<keyword evidence="7" id="KW-0862">Zinc</keyword>
<dbReference type="Pfam" id="PF02163">
    <property type="entry name" value="Peptidase_M50"/>
    <property type="match status" value="1"/>
</dbReference>
<evidence type="ECO:0000256" key="6">
    <source>
        <dbReference type="ARBA" id="ARBA00022801"/>
    </source>
</evidence>
<comment type="caution">
    <text evidence="13">The sequence shown here is derived from an EMBL/GenBank/DDBJ whole genome shotgun (WGS) entry which is preliminary data.</text>
</comment>
<proteinExistence type="inferred from homology"/>
<evidence type="ECO:0000256" key="8">
    <source>
        <dbReference type="ARBA" id="ARBA00022989"/>
    </source>
</evidence>
<protein>
    <submittedName>
        <fullName evidence="13">Site-2 protease family protein</fullName>
    </submittedName>
</protein>
<dbReference type="PANTHER" id="PTHR42837">
    <property type="entry name" value="REGULATOR OF SIGMA-E PROTEASE RSEP"/>
    <property type="match status" value="1"/>
</dbReference>
<feature type="domain" description="PDZ" evidence="12">
    <location>
        <begin position="157"/>
        <end position="239"/>
    </location>
</feature>
<gene>
    <name evidence="13" type="ORF">H9622_00570</name>
</gene>
<dbReference type="InterPro" id="IPR008915">
    <property type="entry name" value="Peptidase_M50"/>
</dbReference>
<evidence type="ECO:0000313" key="13">
    <source>
        <dbReference type="EMBL" id="MBD8022080.1"/>
    </source>
</evidence>
<keyword evidence="4 13" id="KW-0645">Protease</keyword>
<dbReference type="InterPro" id="IPR036034">
    <property type="entry name" value="PDZ_sf"/>
</dbReference>